<dbReference type="EMBL" id="BAABDE010000013">
    <property type="protein sequence ID" value="GAA3792520.1"/>
    <property type="molecule type" value="Genomic_DNA"/>
</dbReference>
<name>A0ABP7HMR3_9ACTN</name>
<keyword evidence="4" id="KW-1185">Reference proteome</keyword>
<evidence type="ECO:0000313" key="3">
    <source>
        <dbReference type="EMBL" id="GAA3792520.1"/>
    </source>
</evidence>
<feature type="transmembrane region" description="Helical" evidence="2">
    <location>
        <begin position="72"/>
        <end position="93"/>
    </location>
</feature>
<reference evidence="4" key="1">
    <citation type="journal article" date="2019" name="Int. J. Syst. Evol. Microbiol.">
        <title>The Global Catalogue of Microorganisms (GCM) 10K type strain sequencing project: providing services to taxonomists for standard genome sequencing and annotation.</title>
        <authorList>
            <consortium name="The Broad Institute Genomics Platform"/>
            <consortium name="The Broad Institute Genome Sequencing Center for Infectious Disease"/>
            <person name="Wu L."/>
            <person name="Ma J."/>
        </authorList>
    </citation>
    <scope>NUCLEOTIDE SEQUENCE [LARGE SCALE GENOMIC DNA]</scope>
    <source>
        <strain evidence="4">JCM 17138</strain>
    </source>
</reference>
<feature type="transmembrane region" description="Helical" evidence="2">
    <location>
        <begin position="20"/>
        <end position="41"/>
    </location>
</feature>
<gene>
    <name evidence="3" type="ORF">GCM10022403_028150</name>
</gene>
<sequence length="199" mass="21324">MAQGEPRPRDPVLATPRDVVVLIAVLLVLTVTLGTVLVQAWPPSAVANGGAPHADRIRILFWVPGLLRDTRLFLVVASAGGLGALIHVLRSVYEYVGDRKLRRSWITMYVLEPFVGAALALVVYCFLRGGLTTSMASSSDINPYGVTSVAALVGMFSRQTVDKLRAVFNTLLTPPRDSPEEGLGRPGPPQTPTPTADPD</sequence>
<comment type="caution">
    <text evidence="3">The sequence shown here is derived from an EMBL/GenBank/DDBJ whole genome shotgun (WGS) entry which is preliminary data.</text>
</comment>
<protein>
    <submittedName>
        <fullName evidence="3">Uncharacterized protein</fullName>
    </submittedName>
</protein>
<keyword evidence="2" id="KW-1133">Transmembrane helix</keyword>
<evidence type="ECO:0000256" key="1">
    <source>
        <dbReference type="SAM" id="MobiDB-lite"/>
    </source>
</evidence>
<keyword evidence="2" id="KW-0472">Membrane</keyword>
<evidence type="ECO:0000256" key="2">
    <source>
        <dbReference type="SAM" id="Phobius"/>
    </source>
</evidence>
<keyword evidence="2" id="KW-0812">Transmembrane</keyword>
<feature type="region of interest" description="Disordered" evidence="1">
    <location>
        <begin position="173"/>
        <end position="199"/>
    </location>
</feature>
<feature type="compositionally biased region" description="Pro residues" evidence="1">
    <location>
        <begin position="186"/>
        <end position="199"/>
    </location>
</feature>
<organism evidence="3 4">
    <name type="scientific">Streptomyces coacervatus</name>
    <dbReference type="NCBI Taxonomy" id="647381"/>
    <lineage>
        <taxon>Bacteria</taxon>
        <taxon>Bacillati</taxon>
        <taxon>Actinomycetota</taxon>
        <taxon>Actinomycetes</taxon>
        <taxon>Kitasatosporales</taxon>
        <taxon>Streptomycetaceae</taxon>
        <taxon>Streptomyces</taxon>
    </lineage>
</organism>
<accession>A0ABP7HMR3</accession>
<dbReference type="Proteomes" id="UP001501009">
    <property type="component" value="Unassembled WGS sequence"/>
</dbReference>
<feature type="transmembrane region" description="Helical" evidence="2">
    <location>
        <begin position="105"/>
        <end position="129"/>
    </location>
</feature>
<proteinExistence type="predicted"/>
<evidence type="ECO:0000313" key="4">
    <source>
        <dbReference type="Proteomes" id="UP001501009"/>
    </source>
</evidence>
<dbReference type="RefSeq" id="WP_275771036.1">
    <property type="nucleotide sequence ID" value="NZ_BAABDE010000013.1"/>
</dbReference>